<evidence type="ECO:0000313" key="2">
    <source>
        <dbReference type="EMBL" id="CAH2047673.1"/>
    </source>
</evidence>
<name>A0ABN8I5D8_9NEOP</name>
<feature type="non-terminal residue" evidence="2">
    <location>
        <position position="1"/>
    </location>
</feature>
<proteinExistence type="predicted"/>
<dbReference type="InterPro" id="IPR043472">
    <property type="entry name" value="Macro_dom-like"/>
</dbReference>
<accession>A0ABN8I5D8</accession>
<feature type="region of interest" description="Disordered" evidence="1">
    <location>
        <begin position="30"/>
        <end position="49"/>
    </location>
</feature>
<evidence type="ECO:0000256" key="1">
    <source>
        <dbReference type="SAM" id="MobiDB-lite"/>
    </source>
</evidence>
<reference evidence="2" key="1">
    <citation type="submission" date="2022-03" db="EMBL/GenBank/DDBJ databases">
        <authorList>
            <person name="Martin H S."/>
        </authorList>
    </citation>
    <scope>NUCLEOTIDE SEQUENCE</scope>
</reference>
<organism evidence="2 3">
    <name type="scientific">Iphiclides podalirius</name>
    <name type="common">scarce swallowtail</name>
    <dbReference type="NCBI Taxonomy" id="110791"/>
    <lineage>
        <taxon>Eukaryota</taxon>
        <taxon>Metazoa</taxon>
        <taxon>Ecdysozoa</taxon>
        <taxon>Arthropoda</taxon>
        <taxon>Hexapoda</taxon>
        <taxon>Insecta</taxon>
        <taxon>Pterygota</taxon>
        <taxon>Neoptera</taxon>
        <taxon>Endopterygota</taxon>
        <taxon>Lepidoptera</taxon>
        <taxon>Glossata</taxon>
        <taxon>Ditrysia</taxon>
        <taxon>Papilionoidea</taxon>
        <taxon>Papilionidae</taxon>
        <taxon>Papilioninae</taxon>
        <taxon>Iphiclides</taxon>
    </lineage>
</organism>
<dbReference type="Gene3D" id="3.40.220.10">
    <property type="entry name" value="Leucine Aminopeptidase, subunit E, domain 1"/>
    <property type="match status" value="1"/>
</dbReference>
<sequence length="172" mass="18671">MSFSKLFCGAKIIRSGVAINTAVRSLAAATDQAKSGSGKEQAKGDKSSHDDKKCVVLGVFETEKQLELTPAAEEVNQRSGGKLARHLNDLSCQLRLGKAFVVTDVLPELGDVALASFGPKDAGYNKLEELDEYRENVRWGVGAGVSALRKRGCTQVQWTRRPRQTPPPRPPH</sequence>
<feature type="compositionally biased region" description="Basic and acidic residues" evidence="1">
    <location>
        <begin position="40"/>
        <end position="49"/>
    </location>
</feature>
<evidence type="ECO:0000313" key="3">
    <source>
        <dbReference type="Proteomes" id="UP000837857"/>
    </source>
</evidence>
<dbReference type="EMBL" id="OW152829">
    <property type="protein sequence ID" value="CAH2047673.1"/>
    <property type="molecule type" value="Genomic_DNA"/>
</dbReference>
<protein>
    <submittedName>
        <fullName evidence="2">Uncharacterized protein</fullName>
    </submittedName>
</protein>
<gene>
    <name evidence="2" type="ORF">IPOD504_LOCUS5885</name>
</gene>
<dbReference type="SUPFAM" id="SSF52949">
    <property type="entry name" value="Macro domain-like"/>
    <property type="match status" value="1"/>
</dbReference>
<keyword evidence="3" id="KW-1185">Reference proteome</keyword>
<dbReference type="Proteomes" id="UP000837857">
    <property type="component" value="Chromosome 17"/>
</dbReference>